<comment type="caution">
    <text evidence="3">The sequence shown here is derived from an EMBL/GenBank/DDBJ whole genome shotgun (WGS) entry which is preliminary data.</text>
</comment>
<keyword evidence="2" id="KW-0732">Signal</keyword>
<dbReference type="Proteomes" id="UP000305874">
    <property type="component" value="Unassembled WGS sequence"/>
</dbReference>
<dbReference type="AlphaFoldDB" id="A0A5S3ZAW5"/>
<dbReference type="RefSeq" id="WP_138547015.1">
    <property type="nucleotide sequence ID" value="NZ_PNCG01000001.1"/>
</dbReference>
<feature type="region of interest" description="Disordered" evidence="1">
    <location>
        <begin position="319"/>
        <end position="338"/>
    </location>
</feature>
<evidence type="ECO:0000313" key="3">
    <source>
        <dbReference type="EMBL" id="TMP88797.1"/>
    </source>
</evidence>
<feature type="signal peptide" evidence="2">
    <location>
        <begin position="1"/>
        <end position="19"/>
    </location>
</feature>
<evidence type="ECO:0000256" key="1">
    <source>
        <dbReference type="SAM" id="MobiDB-lite"/>
    </source>
</evidence>
<name>A0A5S3ZAW5_9GAMM</name>
<feature type="compositionally biased region" description="Gly residues" evidence="1">
    <location>
        <begin position="324"/>
        <end position="338"/>
    </location>
</feature>
<feature type="chain" id="PRO_5024270486" evidence="2">
    <location>
        <begin position="20"/>
        <end position="373"/>
    </location>
</feature>
<gene>
    <name evidence="3" type="ORF">CWC05_00125</name>
</gene>
<evidence type="ECO:0000313" key="4">
    <source>
        <dbReference type="Proteomes" id="UP000305874"/>
    </source>
</evidence>
<proteinExistence type="predicted"/>
<sequence>MLRLMLILSSFMASANAYSALTETKSCDDCDYNDAVAIAKQYHNKLTCQVIGSNEGMDEFGSTTYQCNKTSKEIIITNPLQRVAFKFLINAEQQSQYSNAVRVTAVDKILNKDEVDALEDFYDIDSEFRAKVKQTDIINYSFSGSSIGDSLNIADLPYSLSSTGDICYDHPSYYLTSIGAQTEIERVVADRIHMRLGSNDWYDFNEDTDFTGGEINVSRGGLGISVSLQHNQNKVYGTLVFDKYGGYYENSLVFEVEYRGEVEVNGQRRLQLSLALDKGASRVDGIPIGAFMSGADIDLTDSPVSECLQKNLENIQGATVTTSQGGGGETGGGDVGGTPVFGGGGCSKDIKYTTCSTAHGTTTCTENSVKTSC</sequence>
<protein>
    <submittedName>
        <fullName evidence="3">Uncharacterized protein</fullName>
    </submittedName>
</protein>
<accession>A0A5S3ZAW5</accession>
<evidence type="ECO:0000256" key="2">
    <source>
        <dbReference type="SAM" id="SignalP"/>
    </source>
</evidence>
<dbReference type="EMBL" id="PNCG01000001">
    <property type="protein sequence ID" value="TMP88797.1"/>
    <property type="molecule type" value="Genomic_DNA"/>
</dbReference>
<organism evidence="3 4">
    <name type="scientific">Pseudoalteromonas ruthenica</name>
    <dbReference type="NCBI Taxonomy" id="151081"/>
    <lineage>
        <taxon>Bacteria</taxon>
        <taxon>Pseudomonadati</taxon>
        <taxon>Pseudomonadota</taxon>
        <taxon>Gammaproteobacteria</taxon>
        <taxon>Alteromonadales</taxon>
        <taxon>Pseudoalteromonadaceae</taxon>
        <taxon>Pseudoalteromonas</taxon>
    </lineage>
</organism>
<reference evidence="3 4" key="1">
    <citation type="submission" date="2017-12" db="EMBL/GenBank/DDBJ databases">
        <authorList>
            <person name="Paulsen S."/>
            <person name="Gram L.K."/>
        </authorList>
    </citation>
    <scope>NUCLEOTIDE SEQUENCE [LARGE SCALE GENOMIC DNA]</scope>
    <source>
        <strain evidence="3 4">S2897</strain>
    </source>
</reference>
<reference evidence="4" key="2">
    <citation type="submission" date="2019-06" db="EMBL/GenBank/DDBJ databases">
        <title>Co-occurence of chitin degradation, pigmentation and bioactivity in marine Pseudoalteromonas.</title>
        <authorList>
            <person name="Sonnenschein E.C."/>
            <person name="Bech P.K."/>
        </authorList>
    </citation>
    <scope>NUCLEOTIDE SEQUENCE [LARGE SCALE GENOMIC DNA]</scope>
    <source>
        <strain evidence="4">S2897</strain>
    </source>
</reference>